<protein>
    <submittedName>
        <fullName evidence="2">GNAT family N-acetyltransferase</fullName>
    </submittedName>
</protein>
<keyword evidence="3" id="KW-1185">Reference proteome</keyword>
<dbReference type="Pfam" id="PF00583">
    <property type="entry name" value="Acetyltransf_1"/>
    <property type="match status" value="1"/>
</dbReference>
<dbReference type="CDD" id="cd04301">
    <property type="entry name" value="NAT_SF"/>
    <property type="match status" value="1"/>
</dbReference>
<dbReference type="SUPFAM" id="SSF55729">
    <property type="entry name" value="Acyl-CoA N-acyltransferases (Nat)"/>
    <property type="match status" value="1"/>
</dbReference>
<dbReference type="InterPro" id="IPR016181">
    <property type="entry name" value="Acyl_CoA_acyltransferase"/>
</dbReference>
<evidence type="ECO:0000313" key="2">
    <source>
        <dbReference type="EMBL" id="NBG87051.1"/>
    </source>
</evidence>
<gene>
    <name evidence="2" type="ORF">ISALK_00915</name>
</gene>
<dbReference type="AlphaFoldDB" id="A0AA43XIT2"/>
<dbReference type="RefSeq" id="WP_160718355.1">
    <property type="nucleotide sequence ID" value="NZ_SUMG01000001.1"/>
</dbReference>
<evidence type="ECO:0000259" key="1">
    <source>
        <dbReference type="PROSITE" id="PS51186"/>
    </source>
</evidence>
<dbReference type="Proteomes" id="UP000449710">
    <property type="component" value="Unassembled WGS sequence"/>
</dbReference>
<feature type="domain" description="N-acetyltransferase" evidence="1">
    <location>
        <begin position="3"/>
        <end position="145"/>
    </location>
</feature>
<organism evidence="2 3">
    <name type="scientific">Isachenkonia alkalipeptolytica</name>
    <dbReference type="NCBI Taxonomy" id="2565777"/>
    <lineage>
        <taxon>Bacteria</taxon>
        <taxon>Bacillati</taxon>
        <taxon>Bacillota</taxon>
        <taxon>Clostridia</taxon>
        <taxon>Eubacteriales</taxon>
        <taxon>Clostridiaceae</taxon>
        <taxon>Isachenkonia</taxon>
    </lineage>
</organism>
<dbReference type="InterPro" id="IPR000182">
    <property type="entry name" value="GNAT_dom"/>
</dbReference>
<evidence type="ECO:0000313" key="3">
    <source>
        <dbReference type="Proteomes" id="UP000449710"/>
    </source>
</evidence>
<dbReference type="Gene3D" id="3.40.630.30">
    <property type="match status" value="1"/>
</dbReference>
<sequence>MEETLRQGIYEDKEQILEISKTVWERNDFILRTVDSWLDPESGKILVVEKDGEIRAFAKMSYLTKIDYWLEGLRVKEAYRGRGYANLLTGELIQEAKKTNPRSLRFACHRKAVGSIRSGEKHGFLRKAELNFILCEKLPRVKPEIRISLLSKDQNPYEKLREFPQFYRHHGFLFGSKWKFLPAEERILKKLHREGKILVTEEEKDLLVYDHDSDDLRLLFYAGGREGVKQLILALGEKEPGKLIKTMTLPKSEYNPIFQELGFHMKGEREVELPPNVYLYEYPL</sequence>
<comment type="caution">
    <text evidence="2">The sequence shown here is derived from an EMBL/GenBank/DDBJ whole genome shotgun (WGS) entry which is preliminary data.</text>
</comment>
<name>A0AA43XIT2_9CLOT</name>
<proteinExistence type="predicted"/>
<dbReference type="GO" id="GO:0016747">
    <property type="term" value="F:acyltransferase activity, transferring groups other than amino-acyl groups"/>
    <property type="evidence" value="ECO:0007669"/>
    <property type="project" value="InterPro"/>
</dbReference>
<reference evidence="2 3" key="1">
    <citation type="submission" date="2019-04" db="EMBL/GenBank/DDBJ databases">
        <title>Isachenkonia alkalipeptolytica gen. nov. sp. nov. a new anaerobic, alkiliphilic organothrophic bacterium capable to reduce synthesized ferrihydrite isolated from a soda lake.</title>
        <authorList>
            <person name="Toshchakov S.V."/>
            <person name="Zavarzina D.G."/>
            <person name="Zhilina T.N."/>
            <person name="Kostrikina N.A."/>
            <person name="Kublanov I.V."/>
        </authorList>
    </citation>
    <scope>NUCLEOTIDE SEQUENCE [LARGE SCALE GENOMIC DNA]</scope>
    <source>
        <strain evidence="2 3">Z-1701</strain>
    </source>
</reference>
<accession>A0AA43XIT2</accession>
<dbReference type="EMBL" id="SUMG01000001">
    <property type="protein sequence ID" value="NBG87051.1"/>
    <property type="molecule type" value="Genomic_DNA"/>
</dbReference>
<dbReference type="PROSITE" id="PS51186">
    <property type="entry name" value="GNAT"/>
    <property type="match status" value="1"/>
</dbReference>